<evidence type="ECO:0000313" key="2">
    <source>
        <dbReference type="EMBL" id="HIR87628.1"/>
    </source>
</evidence>
<reference evidence="2" key="2">
    <citation type="journal article" date="2021" name="PeerJ">
        <title>Extensive microbial diversity within the chicken gut microbiome revealed by metagenomics and culture.</title>
        <authorList>
            <person name="Gilroy R."/>
            <person name="Ravi A."/>
            <person name="Getino M."/>
            <person name="Pursley I."/>
            <person name="Horton D.L."/>
            <person name="Alikhan N.F."/>
            <person name="Baker D."/>
            <person name="Gharbi K."/>
            <person name="Hall N."/>
            <person name="Watson M."/>
            <person name="Adriaenssens E.M."/>
            <person name="Foster-Nyarko E."/>
            <person name="Jarju S."/>
            <person name="Secka A."/>
            <person name="Antonio M."/>
            <person name="Oren A."/>
            <person name="Chaudhuri R.R."/>
            <person name="La Ragione R."/>
            <person name="Hildebrand F."/>
            <person name="Pallen M.J."/>
        </authorList>
    </citation>
    <scope>NUCLEOTIDE SEQUENCE</scope>
    <source>
        <strain evidence="2">ChiW13-3771</strain>
    </source>
</reference>
<organism evidence="2 3">
    <name type="scientific">Candidatus Fimimorpha faecalis</name>
    <dbReference type="NCBI Taxonomy" id="2840824"/>
    <lineage>
        <taxon>Bacteria</taxon>
        <taxon>Bacillati</taxon>
        <taxon>Bacillota</taxon>
        <taxon>Clostridia</taxon>
        <taxon>Eubacteriales</taxon>
        <taxon>Candidatus Fimimorpha</taxon>
    </lineage>
</organism>
<sequence length="460" mass="51004">MKPQSNKVVKYKRPSRFHFITVVFGAILVYLVVQLVGYLTQNNIQVFEVEPPITSSVDSSYTGIITRTETNYYMDTAGYTNYYIREGKKVRIGSTVMTIDTTGEYSKLLAGIYANGVEMNEDALASIKSALETASQNFSAMDMEEISEQKYYINASVMEMLNVSAKEQLEAQGAAAGFTEIKASSSGFIMYQTDNYGDLTPESVTMDCLDQRNWKKEISQPGEFQEAGQFAYKCIADDSFVITFPISEEDKALYGEQQYLRVRLDDIGVSVNGAFSIITSPDDVQMGVVRLSKYGSSYLDQRYIDFSIVEKEITGLKVPISAVLEQNFFAIPKEYLTKGGEKSVNGVNKQVDGSNTAFVSAAIMGETETQYFIDSDEIQQGDIIRKPDSTEQYTIGETAAVTGVYNVNQGYCVFQTANILGTTDDERYYIVNSSGTNGISAYDRIVLDASQATEGTILYE</sequence>
<evidence type="ECO:0000256" key="1">
    <source>
        <dbReference type="SAM" id="Phobius"/>
    </source>
</evidence>
<accession>A0A9D1JBY8</accession>
<protein>
    <recommendedName>
        <fullName evidence="4">HlyD family secretion protein</fullName>
    </recommendedName>
</protein>
<dbReference type="EMBL" id="DVHN01000016">
    <property type="protein sequence ID" value="HIR87628.1"/>
    <property type="molecule type" value="Genomic_DNA"/>
</dbReference>
<comment type="caution">
    <text evidence="2">The sequence shown here is derived from an EMBL/GenBank/DDBJ whole genome shotgun (WGS) entry which is preliminary data.</text>
</comment>
<reference evidence="2" key="1">
    <citation type="submission" date="2020-10" db="EMBL/GenBank/DDBJ databases">
        <authorList>
            <person name="Gilroy R."/>
        </authorList>
    </citation>
    <scope>NUCLEOTIDE SEQUENCE</scope>
    <source>
        <strain evidence="2">ChiW13-3771</strain>
    </source>
</reference>
<evidence type="ECO:0008006" key="4">
    <source>
        <dbReference type="Google" id="ProtNLM"/>
    </source>
</evidence>
<dbReference type="AlphaFoldDB" id="A0A9D1JBY8"/>
<proteinExistence type="predicted"/>
<keyword evidence="1" id="KW-0812">Transmembrane</keyword>
<evidence type="ECO:0000313" key="3">
    <source>
        <dbReference type="Proteomes" id="UP000824201"/>
    </source>
</evidence>
<name>A0A9D1JBY8_9FIRM</name>
<dbReference type="Proteomes" id="UP000824201">
    <property type="component" value="Unassembled WGS sequence"/>
</dbReference>
<keyword evidence="1" id="KW-0472">Membrane</keyword>
<feature type="transmembrane region" description="Helical" evidence="1">
    <location>
        <begin position="20"/>
        <end position="39"/>
    </location>
</feature>
<keyword evidence="1" id="KW-1133">Transmembrane helix</keyword>
<gene>
    <name evidence="2" type="ORF">IAC96_01635</name>
</gene>